<comment type="caution">
    <text evidence="1">The sequence shown here is derived from an EMBL/GenBank/DDBJ whole genome shotgun (WGS) entry which is preliminary data.</text>
</comment>
<dbReference type="EMBL" id="CM047585">
    <property type="protein sequence ID" value="KAI9910799.1"/>
    <property type="molecule type" value="Genomic_DNA"/>
</dbReference>
<organism evidence="1 2">
    <name type="scientific">Peronosclerospora sorghi</name>
    <dbReference type="NCBI Taxonomy" id="230839"/>
    <lineage>
        <taxon>Eukaryota</taxon>
        <taxon>Sar</taxon>
        <taxon>Stramenopiles</taxon>
        <taxon>Oomycota</taxon>
        <taxon>Peronosporomycetes</taxon>
        <taxon>Peronosporales</taxon>
        <taxon>Peronosporaceae</taxon>
        <taxon>Peronosclerospora</taxon>
    </lineage>
</organism>
<keyword evidence="2" id="KW-1185">Reference proteome</keyword>
<reference evidence="1 2" key="1">
    <citation type="journal article" date="2022" name="bioRxiv">
        <title>The genome of the oomycete Peronosclerospora sorghi, a cosmopolitan pathogen of maize and sorghum, is inflated with dispersed pseudogenes.</title>
        <authorList>
            <person name="Fletcher K."/>
            <person name="Martin F."/>
            <person name="Isakeit T."/>
            <person name="Cavanaugh K."/>
            <person name="Magill C."/>
            <person name="Michelmore R."/>
        </authorList>
    </citation>
    <scope>NUCLEOTIDE SEQUENCE [LARGE SCALE GENOMIC DNA]</scope>
    <source>
        <strain evidence="1">P6</strain>
    </source>
</reference>
<evidence type="ECO:0000313" key="1">
    <source>
        <dbReference type="EMBL" id="KAI9910799.1"/>
    </source>
</evidence>
<sequence length="182" mass="20623">MGNRDASDFPSEDELLELLEDDDAEEFARLIVNQCFFQLVQSSSVGVSRAGRQADTDRGGQEGHDRILGYYFSENPAYGDKLFRHRFRMRRPLFIRILDTVEAHDNYFQRLPDATGKLGLSAIQKTRAAIRHLAYGAPADAADEYVRIGESTAIKGLQLFCRAVINVFDSTTEVTDEYFIIF</sequence>
<proteinExistence type="predicted"/>
<name>A0ACC0VWC7_9STRA</name>
<protein>
    <submittedName>
        <fullName evidence="1">Uncharacterized protein</fullName>
    </submittedName>
</protein>
<dbReference type="Proteomes" id="UP001163321">
    <property type="component" value="Chromosome 6"/>
</dbReference>
<gene>
    <name evidence="1" type="ORF">PsorP6_010872</name>
</gene>
<accession>A0ACC0VWC7</accession>
<evidence type="ECO:0000313" key="2">
    <source>
        <dbReference type="Proteomes" id="UP001163321"/>
    </source>
</evidence>